<keyword evidence="2" id="KW-1133">Transmembrane helix</keyword>
<keyword evidence="2" id="KW-0812">Transmembrane</keyword>
<comment type="caution">
    <text evidence="3">The sequence shown here is derived from an EMBL/GenBank/DDBJ whole genome shotgun (WGS) entry which is preliminary data.</text>
</comment>
<dbReference type="Proteomes" id="UP001595713">
    <property type="component" value="Unassembled WGS sequence"/>
</dbReference>
<keyword evidence="4" id="KW-1185">Reference proteome</keyword>
<reference evidence="4" key="1">
    <citation type="journal article" date="2019" name="Int. J. Syst. Evol. Microbiol.">
        <title>The Global Catalogue of Microorganisms (GCM) 10K type strain sequencing project: providing services to taxonomists for standard genome sequencing and annotation.</title>
        <authorList>
            <consortium name="The Broad Institute Genomics Platform"/>
            <consortium name="The Broad Institute Genome Sequencing Center for Infectious Disease"/>
            <person name="Wu L."/>
            <person name="Ma J."/>
        </authorList>
    </citation>
    <scope>NUCLEOTIDE SEQUENCE [LARGE SCALE GENOMIC DNA]</scope>
    <source>
        <strain evidence="4">KCTC 42739</strain>
    </source>
</reference>
<feature type="region of interest" description="Disordered" evidence="1">
    <location>
        <begin position="1"/>
        <end position="20"/>
    </location>
</feature>
<evidence type="ECO:0000256" key="1">
    <source>
        <dbReference type="SAM" id="MobiDB-lite"/>
    </source>
</evidence>
<accession>A0ABV7SWG3</accession>
<feature type="transmembrane region" description="Helical" evidence="2">
    <location>
        <begin position="28"/>
        <end position="48"/>
    </location>
</feature>
<protein>
    <submittedName>
        <fullName evidence="3">Uncharacterized protein</fullName>
    </submittedName>
</protein>
<keyword evidence="2" id="KW-0472">Membrane</keyword>
<gene>
    <name evidence="3" type="ORF">ACFONA_13190</name>
</gene>
<dbReference type="EMBL" id="JBHRXP010000007">
    <property type="protein sequence ID" value="MFC3581120.1"/>
    <property type="molecule type" value="Genomic_DNA"/>
</dbReference>
<evidence type="ECO:0000313" key="3">
    <source>
        <dbReference type="EMBL" id="MFC3581120.1"/>
    </source>
</evidence>
<evidence type="ECO:0000256" key="2">
    <source>
        <dbReference type="SAM" id="Phobius"/>
    </source>
</evidence>
<evidence type="ECO:0000313" key="4">
    <source>
        <dbReference type="Proteomes" id="UP001595713"/>
    </source>
</evidence>
<proteinExistence type="predicted"/>
<sequence>MDNSQIRFVERSGRPRPKKRGLEFTPNHALLIIVLVLIAAAAAFSIWYDR</sequence>
<name>A0ABV7SWG3_9SPHN</name>
<organism evidence="3 4">
    <name type="scientific">Sphingomonas hylomeconis</name>
    <dbReference type="NCBI Taxonomy" id="1395958"/>
    <lineage>
        <taxon>Bacteria</taxon>
        <taxon>Pseudomonadati</taxon>
        <taxon>Pseudomonadota</taxon>
        <taxon>Alphaproteobacteria</taxon>
        <taxon>Sphingomonadales</taxon>
        <taxon>Sphingomonadaceae</taxon>
        <taxon>Sphingomonas</taxon>
    </lineage>
</organism>